<sequence>FRSYFLRAFLKKATETLKYASGNYYNNDRSTGAVVGQQSFGGGGHSGTNDKAGAPSCLYKFTTPQTVKQTFVPLKDWKYPYMGYEFETHE</sequence>
<dbReference type="PANTHER" id="PTHR42862:SF1">
    <property type="entry name" value="DELTA-1-PYRROLINE-5-CARBOXYLATE DEHYDROGENASE 2, ISOFORM A-RELATED"/>
    <property type="match status" value="1"/>
</dbReference>
<dbReference type="OrthoDB" id="6697627at2759"/>
<comment type="caution">
    <text evidence="3">The sequence shown here is derived from an EMBL/GenBank/DDBJ whole genome shotgun (WGS) entry which is preliminary data.</text>
</comment>
<keyword evidence="4" id="KW-1185">Reference proteome</keyword>
<dbReference type="GO" id="GO:0003842">
    <property type="term" value="F:L-glutamate gamma-semialdehyde dehydrogenase activity"/>
    <property type="evidence" value="ECO:0007669"/>
    <property type="project" value="TreeGrafter"/>
</dbReference>
<dbReference type="Proteomes" id="UP000708208">
    <property type="component" value="Unassembled WGS sequence"/>
</dbReference>
<dbReference type="GO" id="GO:0005759">
    <property type="term" value="C:mitochondrial matrix"/>
    <property type="evidence" value="ECO:0007669"/>
    <property type="project" value="TreeGrafter"/>
</dbReference>
<keyword evidence="1" id="KW-0560">Oxidoreductase</keyword>
<evidence type="ECO:0000256" key="2">
    <source>
        <dbReference type="ARBA" id="ARBA00023027"/>
    </source>
</evidence>
<dbReference type="InterPro" id="IPR050485">
    <property type="entry name" value="Proline_metab_enzyme"/>
</dbReference>
<dbReference type="AlphaFoldDB" id="A0A8J2KKE6"/>
<evidence type="ECO:0000313" key="3">
    <source>
        <dbReference type="EMBL" id="CAG7786774.1"/>
    </source>
</evidence>
<accession>A0A8J2KKE6</accession>
<dbReference type="EMBL" id="CAJVCH010325819">
    <property type="protein sequence ID" value="CAG7786774.1"/>
    <property type="molecule type" value="Genomic_DNA"/>
</dbReference>
<name>A0A8J2KKE6_9HEXA</name>
<dbReference type="PANTHER" id="PTHR42862">
    <property type="entry name" value="DELTA-1-PYRROLINE-5-CARBOXYLATE DEHYDROGENASE 1, ISOFORM A-RELATED"/>
    <property type="match status" value="1"/>
</dbReference>
<reference evidence="3" key="1">
    <citation type="submission" date="2021-06" db="EMBL/GenBank/DDBJ databases">
        <authorList>
            <person name="Hodson N. C."/>
            <person name="Mongue J. A."/>
            <person name="Jaron S. K."/>
        </authorList>
    </citation>
    <scope>NUCLEOTIDE SEQUENCE</scope>
</reference>
<evidence type="ECO:0000313" key="4">
    <source>
        <dbReference type="Proteomes" id="UP000708208"/>
    </source>
</evidence>
<gene>
    <name evidence="3" type="ORF">AFUS01_LOCUS25327</name>
</gene>
<evidence type="ECO:0000256" key="1">
    <source>
        <dbReference type="ARBA" id="ARBA00023002"/>
    </source>
</evidence>
<protein>
    <submittedName>
        <fullName evidence="3">Uncharacterized protein</fullName>
    </submittedName>
</protein>
<proteinExistence type="predicted"/>
<organism evidence="3 4">
    <name type="scientific">Allacma fusca</name>
    <dbReference type="NCBI Taxonomy" id="39272"/>
    <lineage>
        <taxon>Eukaryota</taxon>
        <taxon>Metazoa</taxon>
        <taxon>Ecdysozoa</taxon>
        <taxon>Arthropoda</taxon>
        <taxon>Hexapoda</taxon>
        <taxon>Collembola</taxon>
        <taxon>Symphypleona</taxon>
        <taxon>Sminthuridae</taxon>
        <taxon>Allacma</taxon>
    </lineage>
</organism>
<dbReference type="GO" id="GO:0010133">
    <property type="term" value="P:L-proline catabolic process to L-glutamate"/>
    <property type="evidence" value="ECO:0007669"/>
    <property type="project" value="TreeGrafter"/>
</dbReference>
<keyword evidence="2" id="KW-0520">NAD</keyword>
<feature type="non-terminal residue" evidence="3">
    <location>
        <position position="1"/>
    </location>
</feature>